<keyword evidence="4" id="KW-0233">DNA recombination</keyword>
<dbReference type="InterPro" id="IPR001959">
    <property type="entry name" value="Transposase"/>
</dbReference>
<dbReference type="NCBIfam" id="TIGR01766">
    <property type="entry name" value="IS200/IS605 family accessory protein TnpB-like domain"/>
    <property type="match status" value="1"/>
</dbReference>
<keyword evidence="2" id="KW-0815">Transposition</keyword>
<feature type="domain" description="Probable transposase IS891/IS1136/IS1341" evidence="5">
    <location>
        <begin position="151"/>
        <end position="258"/>
    </location>
</feature>
<sequence>MNPLKTIKIKLKPNKFQAQELARLSKEYIRQANLLIETAVADKQFPKATSKHIDTELPSVIKNELIRYAKTKFKQFGNCTFKKPTISWNNQNYSLSENSIDFPIIVDGKVKKTRFKAIIPYETFEELKSSKLGSLRISKKGFHWIAQISIETKPLVCTGTDTLGVDLGILVPAVGVVNSTGKTKFFGNGRSNKYLRRKYKELRKKLGKAKKLNAIKRINDKESRIMKDINHKISRQIVDFAVENNCGTINLENLSDIRQTSRTRGKNKQSLHSWTFYQLASFVEYKAYNLGIKVEYINPQYTSQECPVCNTHNKTNTREYKCACGYKTHRDRLGALNIAQKSNLDGKSLSA</sequence>
<evidence type="ECO:0000256" key="3">
    <source>
        <dbReference type="ARBA" id="ARBA00023125"/>
    </source>
</evidence>
<organism evidence="7 8">
    <name type="scientific">Candidatus Cetobacterium colombiensis</name>
    <dbReference type="NCBI Taxonomy" id="3073100"/>
    <lineage>
        <taxon>Bacteria</taxon>
        <taxon>Fusobacteriati</taxon>
        <taxon>Fusobacteriota</taxon>
        <taxon>Fusobacteriia</taxon>
        <taxon>Fusobacteriales</taxon>
        <taxon>Fusobacteriaceae</taxon>
        <taxon>Cetobacterium</taxon>
    </lineage>
</organism>
<keyword evidence="3" id="KW-0238">DNA-binding</keyword>
<evidence type="ECO:0000256" key="2">
    <source>
        <dbReference type="ARBA" id="ARBA00022578"/>
    </source>
</evidence>
<accession>A0ABU4WDI1</accession>
<evidence type="ECO:0000259" key="6">
    <source>
        <dbReference type="Pfam" id="PF07282"/>
    </source>
</evidence>
<comment type="caution">
    <text evidence="7">The sequence shown here is derived from an EMBL/GenBank/DDBJ whole genome shotgun (WGS) entry which is preliminary data.</text>
</comment>
<dbReference type="InterPro" id="IPR010095">
    <property type="entry name" value="Cas12f1-like_TNB"/>
</dbReference>
<dbReference type="NCBIfam" id="NF040570">
    <property type="entry name" value="guided_TnpB"/>
    <property type="match status" value="1"/>
</dbReference>
<evidence type="ECO:0000313" key="7">
    <source>
        <dbReference type="EMBL" id="MDX8337220.1"/>
    </source>
</evidence>
<dbReference type="Pfam" id="PF01385">
    <property type="entry name" value="OrfB_IS605"/>
    <property type="match status" value="1"/>
</dbReference>
<comment type="similarity">
    <text evidence="1">In the C-terminal section; belongs to the transposase 35 family.</text>
</comment>
<dbReference type="Pfam" id="PF07282">
    <property type="entry name" value="Cas12f1-like_TNB"/>
    <property type="match status" value="1"/>
</dbReference>
<reference evidence="8" key="1">
    <citation type="submission" date="2023-07" db="EMBL/GenBank/DDBJ databases">
        <authorList>
            <person name="Colorado M.A."/>
            <person name="Villamil L.M."/>
            <person name="Melo J.F."/>
            <person name="Rodriguez J.A."/>
            <person name="Ruiz R.Y."/>
        </authorList>
    </citation>
    <scope>NUCLEOTIDE SEQUENCE [LARGE SCALE GENOMIC DNA]</scope>
    <source>
        <strain evidence="8">C33</strain>
    </source>
</reference>
<evidence type="ECO:0000259" key="5">
    <source>
        <dbReference type="Pfam" id="PF01385"/>
    </source>
</evidence>
<feature type="domain" description="Cas12f1-like TNB" evidence="6">
    <location>
        <begin position="276"/>
        <end position="338"/>
    </location>
</feature>
<dbReference type="EMBL" id="JAVIKH010000024">
    <property type="protein sequence ID" value="MDX8337220.1"/>
    <property type="molecule type" value="Genomic_DNA"/>
</dbReference>
<dbReference type="Proteomes" id="UP001279681">
    <property type="component" value="Unassembled WGS sequence"/>
</dbReference>
<keyword evidence="8" id="KW-1185">Reference proteome</keyword>
<gene>
    <name evidence="7" type="ORF">RFV38_12075</name>
</gene>
<evidence type="ECO:0000256" key="1">
    <source>
        <dbReference type="ARBA" id="ARBA00008761"/>
    </source>
</evidence>
<evidence type="ECO:0000313" key="8">
    <source>
        <dbReference type="Proteomes" id="UP001279681"/>
    </source>
</evidence>
<name>A0ABU4WDI1_9FUSO</name>
<evidence type="ECO:0000256" key="4">
    <source>
        <dbReference type="ARBA" id="ARBA00023172"/>
    </source>
</evidence>
<protein>
    <submittedName>
        <fullName evidence="7">Transposase</fullName>
    </submittedName>
</protein>
<proteinExistence type="inferred from homology"/>